<evidence type="ECO:0000313" key="3">
    <source>
        <dbReference type="Proteomes" id="UP001189624"/>
    </source>
</evidence>
<dbReference type="AlphaFoldDB" id="A0AA86SMM4"/>
<feature type="compositionally biased region" description="Basic and acidic residues" evidence="1">
    <location>
        <begin position="24"/>
        <end position="36"/>
    </location>
</feature>
<dbReference type="Gramene" id="rna-AYBTSS11_LOCUS6737">
    <property type="protein sequence ID" value="CAJ1934109.1"/>
    <property type="gene ID" value="gene-AYBTSS11_LOCUS6737"/>
</dbReference>
<feature type="region of interest" description="Disordered" evidence="1">
    <location>
        <begin position="1"/>
        <end position="57"/>
    </location>
</feature>
<name>A0AA86SMM4_9FABA</name>
<gene>
    <name evidence="2" type="ORF">AYBTSS11_LOCUS6737</name>
</gene>
<keyword evidence="3" id="KW-1185">Reference proteome</keyword>
<feature type="compositionally biased region" description="Basic and acidic residues" evidence="1">
    <location>
        <begin position="1"/>
        <end position="12"/>
    </location>
</feature>
<dbReference type="Proteomes" id="UP001189624">
    <property type="component" value="Chromosome 2"/>
</dbReference>
<dbReference type="EMBL" id="OY731399">
    <property type="protein sequence ID" value="CAJ1934109.1"/>
    <property type="molecule type" value="Genomic_DNA"/>
</dbReference>
<evidence type="ECO:0000256" key="1">
    <source>
        <dbReference type="SAM" id="MobiDB-lite"/>
    </source>
</evidence>
<sequence length="133" mass="15521">MVKKPETRETNKRWHRKVNAHAPKYIEKSEQEEKCTKRSPLSPDAVVSEHQPQRKKSQIDEIGIELISERLKLRLGLRHSLFGENGNDFEEYELEKIAGECKNDAEDDLDEDAFLFVLFVEAMVQEPQTRPTQ</sequence>
<proteinExistence type="predicted"/>
<organism evidence="2 3">
    <name type="scientific">Sphenostylis stenocarpa</name>
    <dbReference type="NCBI Taxonomy" id="92480"/>
    <lineage>
        <taxon>Eukaryota</taxon>
        <taxon>Viridiplantae</taxon>
        <taxon>Streptophyta</taxon>
        <taxon>Embryophyta</taxon>
        <taxon>Tracheophyta</taxon>
        <taxon>Spermatophyta</taxon>
        <taxon>Magnoliopsida</taxon>
        <taxon>eudicotyledons</taxon>
        <taxon>Gunneridae</taxon>
        <taxon>Pentapetalae</taxon>
        <taxon>rosids</taxon>
        <taxon>fabids</taxon>
        <taxon>Fabales</taxon>
        <taxon>Fabaceae</taxon>
        <taxon>Papilionoideae</taxon>
        <taxon>50 kb inversion clade</taxon>
        <taxon>NPAAA clade</taxon>
        <taxon>indigoferoid/millettioid clade</taxon>
        <taxon>Phaseoleae</taxon>
        <taxon>Sphenostylis</taxon>
    </lineage>
</organism>
<accession>A0AA86SMM4</accession>
<reference evidence="2" key="1">
    <citation type="submission" date="2023-10" db="EMBL/GenBank/DDBJ databases">
        <authorList>
            <person name="Domelevo Entfellner J.-B."/>
        </authorList>
    </citation>
    <scope>NUCLEOTIDE SEQUENCE</scope>
</reference>
<evidence type="ECO:0000313" key="2">
    <source>
        <dbReference type="EMBL" id="CAJ1934109.1"/>
    </source>
</evidence>
<protein>
    <submittedName>
        <fullName evidence="2">Uncharacterized protein</fullName>
    </submittedName>
</protein>